<organism evidence="2 3">
    <name type="scientific">Silvibacterium bohemicum</name>
    <dbReference type="NCBI Taxonomy" id="1577686"/>
    <lineage>
        <taxon>Bacteria</taxon>
        <taxon>Pseudomonadati</taxon>
        <taxon>Acidobacteriota</taxon>
        <taxon>Terriglobia</taxon>
        <taxon>Terriglobales</taxon>
        <taxon>Acidobacteriaceae</taxon>
        <taxon>Silvibacterium</taxon>
    </lineage>
</organism>
<dbReference type="EMBL" id="JACHEK010000003">
    <property type="protein sequence ID" value="MBB6143711.1"/>
    <property type="molecule type" value="Genomic_DNA"/>
</dbReference>
<dbReference type="Gene3D" id="1.10.260.40">
    <property type="entry name" value="lambda repressor-like DNA-binding domains"/>
    <property type="match status" value="1"/>
</dbReference>
<dbReference type="GO" id="GO:0003677">
    <property type="term" value="F:DNA binding"/>
    <property type="evidence" value="ECO:0007669"/>
    <property type="project" value="InterPro"/>
</dbReference>
<protein>
    <submittedName>
        <fullName evidence="2">Transcriptional regulator with XRE-family HTH domain</fullName>
    </submittedName>
</protein>
<comment type="caution">
    <text evidence="2">The sequence shown here is derived from an EMBL/GenBank/DDBJ whole genome shotgun (WGS) entry which is preliminary data.</text>
</comment>
<reference evidence="2 3" key="1">
    <citation type="submission" date="2020-08" db="EMBL/GenBank/DDBJ databases">
        <title>Genomic Encyclopedia of Type Strains, Phase IV (KMG-IV): sequencing the most valuable type-strain genomes for metagenomic binning, comparative biology and taxonomic classification.</title>
        <authorList>
            <person name="Goeker M."/>
        </authorList>
    </citation>
    <scope>NUCLEOTIDE SEQUENCE [LARGE SCALE GENOMIC DNA]</scope>
    <source>
        <strain evidence="2 3">DSM 103733</strain>
    </source>
</reference>
<dbReference type="Pfam" id="PF01381">
    <property type="entry name" value="HTH_3"/>
    <property type="match status" value="1"/>
</dbReference>
<feature type="domain" description="HTH cro/C1-type" evidence="1">
    <location>
        <begin position="19"/>
        <end position="73"/>
    </location>
</feature>
<dbReference type="Proteomes" id="UP000538666">
    <property type="component" value="Unassembled WGS sequence"/>
</dbReference>
<dbReference type="RefSeq" id="WP_050058691.1">
    <property type="nucleotide sequence ID" value="NZ_JACHEK010000003.1"/>
</dbReference>
<evidence type="ECO:0000313" key="2">
    <source>
        <dbReference type="EMBL" id="MBB6143711.1"/>
    </source>
</evidence>
<gene>
    <name evidence="2" type="ORF">HNQ77_001660</name>
</gene>
<dbReference type="PROSITE" id="PS50943">
    <property type="entry name" value="HTH_CROC1"/>
    <property type="match status" value="1"/>
</dbReference>
<proteinExistence type="predicted"/>
<sequence length="94" mass="10755">MAQSKSIYSREYGVFLDLLRAERLAARMTQIDLAKKLKETQTFVSKCERGERRLDMIETRRFCIAIGANYPEFAAKLDAAIEQSAAAKRIAPRR</sequence>
<dbReference type="OrthoDB" id="9803379at2"/>
<dbReference type="CDD" id="cd00093">
    <property type="entry name" value="HTH_XRE"/>
    <property type="match status" value="1"/>
</dbReference>
<name>A0A841JXJ6_9BACT</name>
<dbReference type="SMART" id="SM00530">
    <property type="entry name" value="HTH_XRE"/>
    <property type="match status" value="1"/>
</dbReference>
<keyword evidence="3" id="KW-1185">Reference proteome</keyword>
<dbReference type="AlphaFoldDB" id="A0A841JXJ6"/>
<evidence type="ECO:0000259" key="1">
    <source>
        <dbReference type="PROSITE" id="PS50943"/>
    </source>
</evidence>
<dbReference type="SUPFAM" id="SSF47413">
    <property type="entry name" value="lambda repressor-like DNA-binding domains"/>
    <property type="match status" value="1"/>
</dbReference>
<dbReference type="InterPro" id="IPR001387">
    <property type="entry name" value="Cro/C1-type_HTH"/>
</dbReference>
<accession>A0A841JXJ6</accession>
<dbReference type="InterPro" id="IPR010982">
    <property type="entry name" value="Lambda_DNA-bd_dom_sf"/>
</dbReference>
<evidence type="ECO:0000313" key="3">
    <source>
        <dbReference type="Proteomes" id="UP000538666"/>
    </source>
</evidence>